<name>A0ABN1MHF5_9FLAO</name>
<evidence type="ECO:0000313" key="4">
    <source>
        <dbReference type="Proteomes" id="UP001500507"/>
    </source>
</evidence>
<keyword evidence="4" id="KW-1185">Reference proteome</keyword>
<dbReference type="InterPro" id="IPR000836">
    <property type="entry name" value="PRTase_dom"/>
</dbReference>
<comment type="similarity">
    <text evidence="1">Belongs to the ComF/GntX family.</text>
</comment>
<dbReference type="Gene3D" id="3.40.50.2020">
    <property type="match status" value="1"/>
</dbReference>
<organism evidence="3 4">
    <name type="scientific">Gangjinia marincola</name>
    <dbReference type="NCBI Taxonomy" id="578463"/>
    <lineage>
        <taxon>Bacteria</taxon>
        <taxon>Pseudomonadati</taxon>
        <taxon>Bacteroidota</taxon>
        <taxon>Flavobacteriia</taxon>
        <taxon>Flavobacteriales</taxon>
        <taxon>Flavobacteriaceae</taxon>
        <taxon>Gangjinia</taxon>
    </lineage>
</organism>
<dbReference type="Pfam" id="PF00156">
    <property type="entry name" value="Pribosyltran"/>
    <property type="match status" value="1"/>
</dbReference>
<reference evidence="3 4" key="1">
    <citation type="journal article" date="2019" name="Int. J. Syst. Evol. Microbiol.">
        <title>The Global Catalogue of Microorganisms (GCM) 10K type strain sequencing project: providing services to taxonomists for standard genome sequencing and annotation.</title>
        <authorList>
            <consortium name="The Broad Institute Genomics Platform"/>
            <consortium name="The Broad Institute Genome Sequencing Center for Infectious Disease"/>
            <person name="Wu L."/>
            <person name="Ma J."/>
        </authorList>
    </citation>
    <scope>NUCLEOTIDE SEQUENCE [LARGE SCALE GENOMIC DNA]</scope>
    <source>
        <strain evidence="3 4">JCM 16082</strain>
    </source>
</reference>
<accession>A0ABN1MHF5</accession>
<dbReference type="InterPro" id="IPR029057">
    <property type="entry name" value="PRTase-like"/>
</dbReference>
<evidence type="ECO:0000313" key="3">
    <source>
        <dbReference type="EMBL" id="GAA0872597.1"/>
    </source>
</evidence>
<dbReference type="CDD" id="cd06223">
    <property type="entry name" value="PRTases_typeI"/>
    <property type="match status" value="1"/>
</dbReference>
<feature type="domain" description="Phosphoribosyltransferase" evidence="2">
    <location>
        <begin position="98"/>
        <end position="186"/>
    </location>
</feature>
<gene>
    <name evidence="3" type="ORF">GCM10009117_17440</name>
</gene>
<dbReference type="Proteomes" id="UP001500507">
    <property type="component" value="Unassembled WGS sequence"/>
</dbReference>
<protein>
    <submittedName>
        <fullName evidence="3">ComF family protein</fullName>
    </submittedName>
</protein>
<dbReference type="SUPFAM" id="SSF53271">
    <property type="entry name" value="PRTase-like"/>
    <property type="match status" value="1"/>
</dbReference>
<dbReference type="RefSeq" id="WP_343766189.1">
    <property type="nucleotide sequence ID" value="NZ_BAAAFG010000015.1"/>
</dbReference>
<dbReference type="InterPro" id="IPR051910">
    <property type="entry name" value="ComF/GntX_DNA_util-trans"/>
</dbReference>
<dbReference type="PANTHER" id="PTHR47505:SF1">
    <property type="entry name" value="DNA UTILIZATION PROTEIN YHGH"/>
    <property type="match status" value="1"/>
</dbReference>
<comment type="caution">
    <text evidence="3">The sequence shown here is derived from an EMBL/GenBank/DDBJ whole genome shotgun (WGS) entry which is preliminary data.</text>
</comment>
<proteinExistence type="inferred from homology"/>
<dbReference type="EMBL" id="BAAAFG010000015">
    <property type="protein sequence ID" value="GAA0872597.1"/>
    <property type="molecule type" value="Genomic_DNA"/>
</dbReference>
<sequence>MVEIYLENDNIVEKVFRGRIPLQYAVALFQFEKKGLVQHLFHELKYRGNDEISAFLGKWLGERLLTTSWLHDIDVVIPVPLHKKRLRERGYNQVEGFGKELAAYANATYIDTVLVKDRPTSKQAKKGRLDRASSYELELFALQNPQLVENKHILLVDDIVTTGTTLETCANKLLSVKGTSISIATMAVTL</sequence>
<dbReference type="PANTHER" id="PTHR47505">
    <property type="entry name" value="DNA UTILIZATION PROTEIN YHGH"/>
    <property type="match status" value="1"/>
</dbReference>
<evidence type="ECO:0000256" key="1">
    <source>
        <dbReference type="ARBA" id="ARBA00008007"/>
    </source>
</evidence>
<evidence type="ECO:0000259" key="2">
    <source>
        <dbReference type="Pfam" id="PF00156"/>
    </source>
</evidence>